<organism evidence="2 3">
    <name type="scientific">Pleurodeles waltl</name>
    <name type="common">Iberian ribbed newt</name>
    <dbReference type="NCBI Taxonomy" id="8319"/>
    <lineage>
        <taxon>Eukaryota</taxon>
        <taxon>Metazoa</taxon>
        <taxon>Chordata</taxon>
        <taxon>Craniata</taxon>
        <taxon>Vertebrata</taxon>
        <taxon>Euteleostomi</taxon>
        <taxon>Amphibia</taxon>
        <taxon>Batrachia</taxon>
        <taxon>Caudata</taxon>
        <taxon>Salamandroidea</taxon>
        <taxon>Salamandridae</taxon>
        <taxon>Pleurodelinae</taxon>
        <taxon>Pleurodeles</taxon>
    </lineage>
</organism>
<evidence type="ECO:0000313" key="3">
    <source>
        <dbReference type="Proteomes" id="UP001066276"/>
    </source>
</evidence>
<keyword evidence="3" id="KW-1185">Reference proteome</keyword>
<accession>A0AAV7KMR4</accession>
<comment type="caution">
    <text evidence="2">The sequence shown here is derived from an EMBL/GenBank/DDBJ whole genome shotgun (WGS) entry which is preliminary data.</text>
</comment>
<gene>
    <name evidence="2" type="ORF">NDU88_000700</name>
</gene>
<dbReference type="Proteomes" id="UP001066276">
    <property type="component" value="Chromosome 12"/>
</dbReference>
<reference evidence="2" key="1">
    <citation type="journal article" date="2022" name="bioRxiv">
        <title>Sequencing and chromosome-scale assembly of the giantPleurodeles waltlgenome.</title>
        <authorList>
            <person name="Brown T."/>
            <person name="Elewa A."/>
            <person name="Iarovenko S."/>
            <person name="Subramanian E."/>
            <person name="Araus A.J."/>
            <person name="Petzold A."/>
            <person name="Susuki M."/>
            <person name="Suzuki K.-i.T."/>
            <person name="Hayashi T."/>
            <person name="Toyoda A."/>
            <person name="Oliveira C."/>
            <person name="Osipova E."/>
            <person name="Leigh N.D."/>
            <person name="Simon A."/>
            <person name="Yun M.H."/>
        </authorList>
    </citation>
    <scope>NUCLEOTIDE SEQUENCE</scope>
    <source>
        <strain evidence="2">20211129_DDA</strain>
        <tissue evidence="2">Liver</tissue>
    </source>
</reference>
<protein>
    <submittedName>
        <fullName evidence="2">Uncharacterized protein</fullName>
    </submittedName>
</protein>
<evidence type="ECO:0000313" key="2">
    <source>
        <dbReference type="EMBL" id="KAJ1080501.1"/>
    </source>
</evidence>
<dbReference type="AlphaFoldDB" id="A0AAV7KMR4"/>
<feature type="region of interest" description="Disordered" evidence="1">
    <location>
        <begin position="37"/>
        <end position="114"/>
    </location>
</feature>
<feature type="compositionally biased region" description="Basic and acidic residues" evidence="1">
    <location>
        <begin position="77"/>
        <end position="91"/>
    </location>
</feature>
<sequence>MSQGGACPRWRSAKTCPPALLRLDPQKRLAARLGEAWRLPPNREAPPGVPCRSAAAGSGLRRSRVERGGRPRSRGGAAERREGQPGPRDRLFPGGPVERGAEGSGGLGAHSGPWNNWTALWASAPLRRSALKERGAPSYATGLGAQAGALHLGTYEGGLVELRGPDRS</sequence>
<proteinExistence type="predicted"/>
<evidence type="ECO:0000256" key="1">
    <source>
        <dbReference type="SAM" id="MobiDB-lite"/>
    </source>
</evidence>
<dbReference type="EMBL" id="JANPWB010000016">
    <property type="protein sequence ID" value="KAJ1080501.1"/>
    <property type="molecule type" value="Genomic_DNA"/>
</dbReference>
<name>A0AAV7KMR4_PLEWA</name>